<feature type="transmembrane region" description="Helical" evidence="1">
    <location>
        <begin position="12"/>
        <end position="32"/>
    </location>
</feature>
<organism evidence="2 3">
    <name type="scientific">Dysgonomonas macrotermitis</name>
    <dbReference type="NCBI Taxonomy" id="1346286"/>
    <lineage>
        <taxon>Bacteria</taxon>
        <taxon>Pseudomonadati</taxon>
        <taxon>Bacteroidota</taxon>
        <taxon>Bacteroidia</taxon>
        <taxon>Bacteroidales</taxon>
        <taxon>Dysgonomonadaceae</taxon>
        <taxon>Dysgonomonas</taxon>
    </lineage>
</organism>
<keyword evidence="1" id="KW-0472">Membrane</keyword>
<evidence type="ECO:0000256" key="1">
    <source>
        <dbReference type="SAM" id="Phobius"/>
    </source>
</evidence>
<sequence length="856" mass="98903">MSVIDRKLRRNLRIVSVFVLLLYGTIFTQLYGEKRQGEEPDFILKSIYPKGAFQHSDFYNTLWGTHYRDIYLTPVRVPIVDLLMTHGGLSLVKQVPHANGLFMKNAQGELFLIKLVGGSTTFWQSSFFQDIYNKKEFKETYLDKFIGDAYTITNPYSFLVADHLASDLNLSSYNPHLYYIPKNATTDTVADGTCISDRLVALYDLKAFSQDSTIRTTDEVLKKMRENKSYFVDQEEYIRECLLAMLIGDWNRIPENWRWREKQHGDSLVFSPIVIDRNHAFTKVDGLFLKPMLGVLNLGSISNYDDEFKKAKRSNSLGLALDVTLTSRSGKDVWLKEAKLIQSELTDGKINEAFDRFPEEIRGAETEKIKSDLKKRKSQLAEIAGNYYDFLQKTPVIVGTTGDDHFEIEQLSKDSLLISISNDSVIKSQYQKVFNERSSEIWIYGLDGDDRFEVKGDRKKSIPVLLIGGKGNNSYNVEDGNRIKIYDYKNYKKEADTLNNAKVLLTDVESVHQYDYQKLKYSTFDFTPMGIYDSDLGLSLGAYATYTMYGFKRVPYTYRHRLGFNYAQGFSYLGFFPPFDERFNLIVQASLSTPNNFYNFFGFGNHTPGYKDEKNSFNQVKIDKYNIAPSLYWRLNEKHRLVGTASFELFQLKDKYDEGRYINQIYEHGDPIFKSKTFLDLGLTYEIGKELSETVSKVQFSTTLGWKLNLGEADRNFTYWKASGGVNVNITDRLVFATELNGNVLFTDKYEFYQASTVKLRGYRDNRFVGKQSYYQFTDLRLDLGRLDNPFTPLDYGIFAGFDYGRVWYPEESSKDWHTSCGGGFWLTFFKKYTGKFSYFGSKDGGRFYINLGMGF</sequence>
<keyword evidence="1" id="KW-0812">Transmembrane</keyword>
<evidence type="ECO:0000313" key="2">
    <source>
        <dbReference type="EMBL" id="SHG19401.1"/>
    </source>
</evidence>
<keyword evidence="1" id="KW-1133">Transmembrane helix</keyword>
<dbReference type="EMBL" id="FQUC01000017">
    <property type="protein sequence ID" value="SHG19401.1"/>
    <property type="molecule type" value="Genomic_DNA"/>
</dbReference>
<reference evidence="3" key="1">
    <citation type="submission" date="2016-11" db="EMBL/GenBank/DDBJ databases">
        <authorList>
            <person name="Varghese N."/>
            <person name="Submissions S."/>
        </authorList>
    </citation>
    <scope>NUCLEOTIDE SEQUENCE [LARGE SCALE GENOMIC DNA]</scope>
    <source>
        <strain evidence="3">DSM 27370</strain>
    </source>
</reference>
<name>A0A1M5HTV2_9BACT</name>
<keyword evidence="3" id="KW-1185">Reference proteome</keyword>
<accession>A0A1M5HTV2</accession>
<proteinExistence type="predicted"/>
<gene>
    <name evidence="2" type="ORF">SAMN05444362_11737</name>
</gene>
<evidence type="ECO:0000313" key="3">
    <source>
        <dbReference type="Proteomes" id="UP000184480"/>
    </source>
</evidence>
<dbReference type="Proteomes" id="UP000184480">
    <property type="component" value="Unassembled WGS sequence"/>
</dbReference>
<protein>
    <recommendedName>
        <fullName evidence="4">Surface antigen</fullName>
    </recommendedName>
</protein>
<dbReference type="AlphaFoldDB" id="A0A1M5HTV2"/>
<dbReference type="STRING" id="1346286.SAMN05444362_11737"/>
<evidence type="ECO:0008006" key="4">
    <source>
        <dbReference type="Google" id="ProtNLM"/>
    </source>
</evidence>